<accession>A0A3E2DG70</accession>
<feature type="domain" description="HTH gntR-type" evidence="4">
    <location>
        <begin position="15"/>
        <end position="83"/>
    </location>
</feature>
<keyword evidence="2" id="KW-0238">DNA-binding</keyword>
<dbReference type="Proteomes" id="UP000259211">
    <property type="component" value="Unassembled WGS sequence"/>
</dbReference>
<protein>
    <submittedName>
        <fullName evidence="5">GntR family transcriptional regulator</fullName>
    </submittedName>
</protein>
<dbReference type="InterPro" id="IPR011711">
    <property type="entry name" value="GntR_C"/>
</dbReference>
<dbReference type="InterPro" id="IPR008920">
    <property type="entry name" value="TF_FadR/GntR_C"/>
</dbReference>
<dbReference type="GO" id="GO:0003700">
    <property type="term" value="F:DNA-binding transcription factor activity"/>
    <property type="evidence" value="ECO:0007669"/>
    <property type="project" value="InterPro"/>
</dbReference>
<dbReference type="Pfam" id="PF07729">
    <property type="entry name" value="FCD"/>
    <property type="match status" value="1"/>
</dbReference>
<dbReference type="EMBL" id="NOWI01000006">
    <property type="protein sequence ID" value="RFT43933.1"/>
    <property type="molecule type" value="Genomic_DNA"/>
</dbReference>
<dbReference type="Pfam" id="PF00392">
    <property type="entry name" value="GntR"/>
    <property type="match status" value="1"/>
</dbReference>
<dbReference type="PANTHER" id="PTHR43537">
    <property type="entry name" value="TRANSCRIPTIONAL REGULATOR, GNTR FAMILY"/>
    <property type="match status" value="1"/>
</dbReference>
<evidence type="ECO:0000259" key="4">
    <source>
        <dbReference type="PROSITE" id="PS50949"/>
    </source>
</evidence>
<name>A0A3E2DG70_9ACTN</name>
<sequence length="244" mass="26657">MISGMSDPKDVVHLADNLNPAAQRMFEWILSSDLTPGDPIPIEQDLATQFGMARGTVREAVRELRALGILEVRRGLGTYLSTASASTIRPGLVYRGVKQVSADTAGNRDLTGLREMVEVRALLECSLAAEVTGSISAATGRELHALAARMDDPQDSAAADRQFHRTLYAGVDNQLARELIDVFWDSLNLADLRLPPTNTVKATRDAHDRIADCVVGNDPEVSRDAMWHHFDAIRERLGGATTQR</sequence>
<evidence type="ECO:0000256" key="3">
    <source>
        <dbReference type="ARBA" id="ARBA00023163"/>
    </source>
</evidence>
<dbReference type="GO" id="GO:0003677">
    <property type="term" value="F:DNA binding"/>
    <property type="evidence" value="ECO:0007669"/>
    <property type="project" value="UniProtKB-KW"/>
</dbReference>
<dbReference type="PANTHER" id="PTHR43537:SF5">
    <property type="entry name" value="UXU OPERON TRANSCRIPTIONAL REGULATOR"/>
    <property type="match status" value="1"/>
</dbReference>
<evidence type="ECO:0000313" key="6">
    <source>
        <dbReference type="Proteomes" id="UP000259211"/>
    </source>
</evidence>
<evidence type="ECO:0000313" key="5">
    <source>
        <dbReference type="EMBL" id="RFT43933.1"/>
    </source>
</evidence>
<dbReference type="CDD" id="cd07377">
    <property type="entry name" value="WHTH_GntR"/>
    <property type="match status" value="1"/>
</dbReference>
<dbReference type="InterPro" id="IPR000524">
    <property type="entry name" value="Tscrpt_reg_HTH_GntR"/>
</dbReference>
<dbReference type="SUPFAM" id="SSF46785">
    <property type="entry name" value="Winged helix' DNA-binding domain"/>
    <property type="match status" value="1"/>
</dbReference>
<reference evidence="5 6" key="1">
    <citation type="submission" date="2017-07" db="EMBL/GenBank/DDBJ databases">
        <authorList>
            <person name="Sun Z.S."/>
            <person name="Albrecht U."/>
            <person name="Echele G."/>
            <person name="Lee C.C."/>
        </authorList>
    </citation>
    <scope>NUCLEOTIDE SEQUENCE [LARGE SCALE GENOMIC DNA]</scope>
    <source>
        <strain evidence="5 6">P16-029</strain>
    </source>
</reference>
<proteinExistence type="predicted"/>
<keyword evidence="1" id="KW-0805">Transcription regulation</keyword>
<dbReference type="Gene3D" id="1.20.120.530">
    <property type="entry name" value="GntR ligand-binding domain-like"/>
    <property type="match status" value="1"/>
</dbReference>
<dbReference type="SMART" id="SM00895">
    <property type="entry name" value="FCD"/>
    <property type="match status" value="1"/>
</dbReference>
<dbReference type="RefSeq" id="WP_117189415.1">
    <property type="nucleotide sequence ID" value="NZ_NOWI01000006.1"/>
</dbReference>
<dbReference type="InterPro" id="IPR036388">
    <property type="entry name" value="WH-like_DNA-bd_sf"/>
</dbReference>
<organism evidence="5 6">
    <name type="scientific">Cutibacterium avidum</name>
    <dbReference type="NCBI Taxonomy" id="33010"/>
    <lineage>
        <taxon>Bacteria</taxon>
        <taxon>Bacillati</taxon>
        <taxon>Actinomycetota</taxon>
        <taxon>Actinomycetes</taxon>
        <taxon>Propionibacteriales</taxon>
        <taxon>Propionibacteriaceae</taxon>
        <taxon>Cutibacterium</taxon>
    </lineage>
</organism>
<keyword evidence="3" id="KW-0804">Transcription</keyword>
<dbReference type="AlphaFoldDB" id="A0A3E2DG70"/>
<comment type="caution">
    <text evidence="5">The sequence shown here is derived from an EMBL/GenBank/DDBJ whole genome shotgun (WGS) entry which is preliminary data.</text>
</comment>
<dbReference type="PROSITE" id="PS50949">
    <property type="entry name" value="HTH_GNTR"/>
    <property type="match status" value="1"/>
</dbReference>
<evidence type="ECO:0000256" key="1">
    <source>
        <dbReference type="ARBA" id="ARBA00023015"/>
    </source>
</evidence>
<gene>
    <name evidence="5" type="ORF">CHT91_07910</name>
</gene>
<dbReference type="PRINTS" id="PR00035">
    <property type="entry name" value="HTHGNTR"/>
</dbReference>
<dbReference type="SMART" id="SM00345">
    <property type="entry name" value="HTH_GNTR"/>
    <property type="match status" value="1"/>
</dbReference>
<dbReference type="SUPFAM" id="SSF48008">
    <property type="entry name" value="GntR ligand-binding domain-like"/>
    <property type="match status" value="1"/>
</dbReference>
<dbReference type="Gene3D" id="1.10.10.10">
    <property type="entry name" value="Winged helix-like DNA-binding domain superfamily/Winged helix DNA-binding domain"/>
    <property type="match status" value="1"/>
</dbReference>
<evidence type="ECO:0000256" key="2">
    <source>
        <dbReference type="ARBA" id="ARBA00023125"/>
    </source>
</evidence>
<dbReference type="InterPro" id="IPR036390">
    <property type="entry name" value="WH_DNA-bd_sf"/>
</dbReference>